<gene>
    <name evidence="1" type="ORF">PECUL_23A052769</name>
</gene>
<dbReference type="AlphaFoldDB" id="A0AAD1SHK3"/>
<name>A0AAD1SHK3_PELCU</name>
<keyword evidence="2" id="KW-1185">Reference proteome</keyword>
<organism evidence="1 2">
    <name type="scientific">Pelobates cultripes</name>
    <name type="common">Western spadefoot toad</name>
    <dbReference type="NCBI Taxonomy" id="61616"/>
    <lineage>
        <taxon>Eukaryota</taxon>
        <taxon>Metazoa</taxon>
        <taxon>Chordata</taxon>
        <taxon>Craniata</taxon>
        <taxon>Vertebrata</taxon>
        <taxon>Euteleostomi</taxon>
        <taxon>Amphibia</taxon>
        <taxon>Batrachia</taxon>
        <taxon>Anura</taxon>
        <taxon>Pelobatoidea</taxon>
        <taxon>Pelobatidae</taxon>
        <taxon>Pelobates</taxon>
    </lineage>
</organism>
<evidence type="ECO:0000313" key="2">
    <source>
        <dbReference type="Proteomes" id="UP001295444"/>
    </source>
</evidence>
<dbReference type="EMBL" id="OW240917">
    <property type="protein sequence ID" value="CAH2301665.1"/>
    <property type="molecule type" value="Genomic_DNA"/>
</dbReference>
<accession>A0AAD1SHK3</accession>
<sequence length="90" mass="10182">MKKQRVAKLAHQVISKSFCIYYFNFTLLDYLEQHPSPNNKRIGLNGYTSRDHNGKEINQSSVDKIASSCTLCCLQNENISKSSTGNLIVK</sequence>
<proteinExistence type="predicted"/>
<protein>
    <submittedName>
        <fullName evidence="1">Uncharacterized protein</fullName>
    </submittedName>
</protein>
<evidence type="ECO:0000313" key="1">
    <source>
        <dbReference type="EMBL" id="CAH2301665.1"/>
    </source>
</evidence>
<dbReference type="Proteomes" id="UP001295444">
    <property type="component" value="Chromosome 06"/>
</dbReference>
<reference evidence="1" key="1">
    <citation type="submission" date="2022-03" db="EMBL/GenBank/DDBJ databases">
        <authorList>
            <person name="Alioto T."/>
            <person name="Alioto T."/>
            <person name="Gomez Garrido J."/>
        </authorList>
    </citation>
    <scope>NUCLEOTIDE SEQUENCE</scope>
</reference>